<feature type="transmembrane region" description="Helical" evidence="11">
    <location>
        <begin position="94"/>
        <end position="115"/>
    </location>
</feature>
<dbReference type="InterPro" id="IPR036640">
    <property type="entry name" value="ABC1_TM_sf"/>
</dbReference>
<dbReference type="InterPro" id="IPR003439">
    <property type="entry name" value="ABC_transporter-like_ATP-bd"/>
</dbReference>
<dbReference type="FunFam" id="1.20.1560.10:FF:000013">
    <property type="entry name" value="ABC transporter C family member 2"/>
    <property type="match status" value="1"/>
</dbReference>
<feature type="compositionally biased region" description="Low complexity" evidence="10">
    <location>
        <begin position="1322"/>
        <end position="1350"/>
    </location>
</feature>
<dbReference type="FunFam" id="3.40.50.300:FF:000610">
    <property type="entry name" value="Multidrug resistance-associated ABC transporter"/>
    <property type="match status" value="1"/>
</dbReference>
<evidence type="ECO:0000256" key="8">
    <source>
        <dbReference type="ARBA" id="ARBA00022989"/>
    </source>
</evidence>
<dbReference type="Pfam" id="PF00005">
    <property type="entry name" value="ABC_tran"/>
    <property type="match status" value="2"/>
</dbReference>
<evidence type="ECO:0000256" key="3">
    <source>
        <dbReference type="ARBA" id="ARBA00022448"/>
    </source>
</evidence>
<protein>
    <submittedName>
        <fullName evidence="14">Multidrug resistance-associated protein 1</fullName>
    </submittedName>
</protein>
<evidence type="ECO:0000256" key="4">
    <source>
        <dbReference type="ARBA" id="ARBA00022692"/>
    </source>
</evidence>
<dbReference type="Gene3D" id="3.40.50.300">
    <property type="entry name" value="P-loop containing nucleotide triphosphate hydrolases"/>
    <property type="match status" value="2"/>
</dbReference>
<sequence length="1350" mass="150120">MVKLSVKNMLQGEERGAKYSTFEPVPAEDLPAAHPLDEAGFLSRFVFAWTKPLLRLGHKRALNVEDLWRLQSANKVQPLTKHFAQVYEKKNKGILAAFFSIYWGRFTLIGIMQFFSVACDLYGPGYVLGQFIKAVEAPILDTTYVFQLIGSLYAAHIVNAFVKSHLTYMNETIGIQFSSALRCMLFEKALKLSAQSRKDQSPADIVNLFSVDTINVMTFATNIHQAWIVPLQITFVLYLLYTSVFWSIFVGLGVVFFILIVNAVVAILMGTEQERCFKLKDDRMKVINDVFGAIQIIKFNAWEERFLAKIRQLRQIELNSIWKLMRIILILISFMNCTPILVTVAVFATFTLWMHQALTVTIVFTTLALFKSLQDALVNLPIVIMSMVQSLVSAKRINDILLLEECDPDNIATGTDPIAKTYAKDKIVLAVSDGSFGWDQDTPIFQNINLRIKKGELVVVHGNSGQGKSSLCTVFFGAMEKFGGTVFVGGSVAYFAQQSWIQNTTIRENILFGHPYDRTKYQKVVDACALSSDLQSLPSGDRTEIGQKGINLSASQKIRISLARACYSDADVFILDSPLDSLDPNTTNEIFTKCILGLLKYKTVLLVSQKAELIESASVNRTLFVQSGRVIETTNDKPRLLQATLISPLPDRKAYWEQPPTETIEYPVNPNDTMGSPSLLSPFNFSSHGTIYTPPSEGSMYSYEESAALLPEEEGDNLVSRPVVSSYSRYIGGCPAIFTILLLTITMQVFKVGSDLWLTQWSNKSENEDTAAFTATSKNNMAIYAGLALCSCGMIGLQTYSVIAFGLRGSQRMFDAMLKSLLEAPLRFFDANPLGRILHRFGDDVVACDFSIPFTLGPILFETSSAFFTIGTTLVLTQWLGLVVLPLLFVYYRLGAFFLAPLREVNRLQKTTRTPFLSFVSEGIDGAGTIRGFGEKQVRRFCRLNTQKIEIVCEARVASCAINVWFAMRMQLLSSTIVAMILTALVLMNKHLSPGVIGLLVTYGLSVPANLMYLVNMWSQLETSMVSPERLHDYIRLEKEGIRETLEPEDWPSAGKIEFYDVAFQYKPNDALSLKNVTFRIDGGEKIGVVGRTGAGKSSLVMALFRMNDVASGRILIDDVDIATIGVKTLRDHLAIIPQNPILFKGTLRGYLDPFDEFGDDQLWGALRKVKMAGRVLSFDAKLQGNIEENGSNFTVGERQLLCMARALLRQVKIVVLDEATATVDLEADKVLQTVIKEELVASTVLTIAHRLNSVLDYDRIMAFDRGELVQCGSPKKLIRDRLGVFFELVSEGGLLDKFPSMLPPRTIGRSTSSVSSAGGPRSYLRSSTSLPRSSSTVSRSTISRSLSTM</sequence>
<keyword evidence="15" id="KW-1185">Reference proteome</keyword>
<dbReference type="GO" id="GO:0016887">
    <property type="term" value="F:ATP hydrolysis activity"/>
    <property type="evidence" value="ECO:0007669"/>
    <property type="project" value="InterPro"/>
</dbReference>
<comment type="caution">
    <text evidence="14">The sequence shown here is derived from an EMBL/GenBank/DDBJ whole genome shotgun (WGS) entry which is preliminary data.</text>
</comment>
<feature type="domain" description="ABC transporter" evidence="12">
    <location>
        <begin position="429"/>
        <end position="652"/>
    </location>
</feature>
<evidence type="ECO:0000313" key="15">
    <source>
        <dbReference type="Proteomes" id="UP000243217"/>
    </source>
</evidence>
<dbReference type="SMART" id="SM00382">
    <property type="entry name" value="AAA"/>
    <property type="match status" value="2"/>
</dbReference>
<feature type="transmembrane region" description="Helical" evidence="11">
    <location>
        <begin position="324"/>
        <end position="347"/>
    </location>
</feature>
<evidence type="ECO:0000256" key="2">
    <source>
        <dbReference type="ARBA" id="ARBA00009726"/>
    </source>
</evidence>
<dbReference type="Pfam" id="PF00664">
    <property type="entry name" value="ABC_membrane"/>
    <property type="match status" value="2"/>
</dbReference>
<dbReference type="EMBL" id="JNBS01001706">
    <property type="protein sequence ID" value="OQS00372.1"/>
    <property type="molecule type" value="Genomic_DNA"/>
</dbReference>
<dbReference type="CDD" id="cd03244">
    <property type="entry name" value="ABCC_MRP_domain2"/>
    <property type="match status" value="1"/>
</dbReference>
<evidence type="ECO:0000256" key="7">
    <source>
        <dbReference type="ARBA" id="ARBA00022840"/>
    </source>
</evidence>
<feature type="transmembrane region" description="Helical" evidence="11">
    <location>
        <begin position="876"/>
        <end position="900"/>
    </location>
</feature>
<feature type="transmembrane region" description="Helical" evidence="11">
    <location>
        <begin position="353"/>
        <end position="370"/>
    </location>
</feature>
<evidence type="ECO:0000256" key="11">
    <source>
        <dbReference type="SAM" id="Phobius"/>
    </source>
</evidence>
<dbReference type="GO" id="GO:0005774">
    <property type="term" value="C:vacuolar membrane"/>
    <property type="evidence" value="ECO:0007669"/>
    <property type="project" value="UniProtKB-SubCell"/>
</dbReference>
<feature type="domain" description="ABC transporter" evidence="12">
    <location>
        <begin position="1057"/>
        <end position="1291"/>
    </location>
</feature>
<gene>
    <name evidence="14" type="ORF">THRCLA_05977</name>
</gene>
<dbReference type="InterPro" id="IPR003593">
    <property type="entry name" value="AAA+_ATPase"/>
</dbReference>
<keyword evidence="9 11" id="KW-0472">Membrane</keyword>
<reference evidence="14 15" key="1">
    <citation type="journal article" date="2014" name="Genome Biol. Evol.">
        <title>The secreted proteins of Achlya hypogyna and Thraustotheca clavata identify the ancestral oomycete secretome and reveal gene acquisitions by horizontal gene transfer.</title>
        <authorList>
            <person name="Misner I."/>
            <person name="Blouin N."/>
            <person name="Leonard G."/>
            <person name="Richards T.A."/>
            <person name="Lane C.E."/>
        </authorList>
    </citation>
    <scope>NUCLEOTIDE SEQUENCE [LARGE SCALE GENOMIC DNA]</scope>
    <source>
        <strain evidence="14 15">ATCC 34112</strain>
    </source>
</reference>
<keyword evidence="7" id="KW-0067">ATP-binding</keyword>
<keyword evidence="4 11" id="KW-0812">Transmembrane</keyword>
<dbReference type="InterPro" id="IPR011527">
    <property type="entry name" value="ABC1_TM_dom"/>
</dbReference>
<dbReference type="InterPro" id="IPR044746">
    <property type="entry name" value="ABCC_6TM_D1"/>
</dbReference>
<dbReference type="SUPFAM" id="SSF52540">
    <property type="entry name" value="P-loop containing nucleoside triphosphate hydrolases"/>
    <property type="match status" value="2"/>
</dbReference>
<dbReference type="Gene3D" id="1.20.1560.10">
    <property type="entry name" value="ABC transporter type 1, transmembrane domain"/>
    <property type="match status" value="2"/>
</dbReference>
<dbReference type="CDD" id="cd18580">
    <property type="entry name" value="ABC_6TM_ABCC_D2"/>
    <property type="match status" value="1"/>
</dbReference>
<dbReference type="PANTHER" id="PTHR24223">
    <property type="entry name" value="ATP-BINDING CASSETTE SUB-FAMILY C"/>
    <property type="match status" value="1"/>
</dbReference>
<dbReference type="InterPro" id="IPR044726">
    <property type="entry name" value="ABCC_6TM_D2"/>
</dbReference>
<evidence type="ECO:0000256" key="6">
    <source>
        <dbReference type="ARBA" id="ARBA00022741"/>
    </source>
</evidence>
<comment type="similarity">
    <text evidence="2">Belongs to the ABC transporter superfamily. ABCC family. Conjugate transporter (TC 3.A.1.208) subfamily.</text>
</comment>
<organism evidence="14 15">
    <name type="scientific">Thraustotheca clavata</name>
    <dbReference type="NCBI Taxonomy" id="74557"/>
    <lineage>
        <taxon>Eukaryota</taxon>
        <taxon>Sar</taxon>
        <taxon>Stramenopiles</taxon>
        <taxon>Oomycota</taxon>
        <taxon>Saprolegniomycetes</taxon>
        <taxon>Saprolegniales</taxon>
        <taxon>Achlyaceae</taxon>
        <taxon>Thraustotheca</taxon>
    </lineage>
</organism>
<name>A0A1V9ZQQ9_9STRA</name>
<dbReference type="CDD" id="cd03250">
    <property type="entry name" value="ABCC_MRP_domain1"/>
    <property type="match status" value="1"/>
</dbReference>
<proteinExistence type="inferred from homology"/>
<accession>A0A1V9ZQQ9</accession>
<keyword evidence="8 11" id="KW-1133">Transmembrane helix</keyword>
<dbReference type="GO" id="GO:0140359">
    <property type="term" value="F:ABC-type transporter activity"/>
    <property type="evidence" value="ECO:0007669"/>
    <property type="project" value="InterPro"/>
</dbReference>
<keyword evidence="6" id="KW-0547">Nucleotide-binding</keyword>
<feature type="domain" description="ABC transmembrane type-1" evidence="13">
    <location>
        <begin position="738"/>
        <end position="1023"/>
    </location>
</feature>
<dbReference type="InterPro" id="IPR027417">
    <property type="entry name" value="P-loop_NTPase"/>
</dbReference>
<feature type="transmembrane region" description="Helical" evidence="11">
    <location>
        <begin position="144"/>
        <end position="162"/>
    </location>
</feature>
<evidence type="ECO:0000256" key="9">
    <source>
        <dbReference type="ARBA" id="ARBA00023136"/>
    </source>
</evidence>
<feature type="transmembrane region" description="Helical" evidence="11">
    <location>
        <begin position="783"/>
        <end position="807"/>
    </location>
</feature>
<dbReference type="SUPFAM" id="SSF90123">
    <property type="entry name" value="ABC transporter transmembrane region"/>
    <property type="match status" value="2"/>
</dbReference>
<dbReference type="OrthoDB" id="10378346at2759"/>
<evidence type="ECO:0000259" key="13">
    <source>
        <dbReference type="PROSITE" id="PS50929"/>
    </source>
</evidence>
<feature type="region of interest" description="Disordered" evidence="10">
    <location>
        <begin position="1310"/>
        <end position="1350"/>
    </location>
</feature>
<feature type="transmembrane region" description="Helical" evidence="11">
    <location>
        <begin position="995"/>
        <end position="1015"/>
    </location>
</feature>
<dbReference type="GO" id="GO:0005524">
    <property type="term" value="F:ATP binding"/>
    <property type="evidence" value="ECO:0007669"/>
    <property type="project" value="UniProtKB-KW"/>
</dbReference>
<feature type="domain" description="ABC transmembrane type-1" evidence="13">
    <location>
        <begin position="108"/>
        <end position="389"/>
    </location>
</feature>
<evidence type="ECO:0000256" key="5">
    <source>
        <dbReference type="ARBA" id="ARBA00022737"/>
    </source>
</evidence>
<dbReference type="PROSITE" id="PS50929">
    <property type="entry name" value="ABC_TM1F"/>
    <property type="match status" value="2"/>
</dbReference>
<dbReference type="CDD" id="cd18579">
    <property type="entry name" value="ABC_6TM_ABCC_D1"/>
    <property type="match status" value="1"/>
</dbReference>
<feature type="transmembrane region" description="Helical" evidence="11">
    <location>
        <begin position="972"/>
        <end position="989"/>
    </location>
</feature>
<feature type="transmembrane region" description="Helical" evidence="11">
    <location>
        <begin position="247"/>
        <end position="270"/>
    </location>
</feature>
<feature type="transmembrane region" description="Helical" evidence="11">
    <location>
        <begin position="223"/>
        <end position="241"/>
    </location>
</feature>
<keyword evidence="5" id="KW-0677">Repeat</keyword>
<comment type="subcellular location">
    <subcellularLocation>
        <location evidence="1">Vacuole membrane</location>
        <topology evidence="1">Multi-pass membrane protein</topology>
    </subcellularLocation>
</comment>
<dbReference type="STRING" id="74557.A0A1V9ZQQ9"/>
<dbReference type="InterPro" id="IPR050173">
    <property type="entry name" value="ABC_transporter_C-like"/>
</dbReference>
<feature type="transmembrane region" description="Helical" evidence="11">
    <location>
        <begin position="730"/>
        <end position="750"/>
    </location>
</feature>
<evidence type="ECO:0000256" key="1">
    <source>
        <dbReference type="ARBA" id="ARBA00004128"/>
    </source>
</evidence>
<evidence type="ECO:0000259" key="12">
    <source>
        <dbReference type="PROSITE" id="PS50893"/>
    </source>
</evidence>
<dbReference type="PANTHER" id="PTHR24223:SF443">
    <property type="entry name" value="MULTIDRUG-RESISTANCE LIKE PROTEIN 1, ISOFORM I"/>
    <property type="match status" value="1"/>
</dbReference>
<keyword evidence="3" id="KW-0813">Transport</keyword>
<dbReference type="PROSITE" id="PS50893">
    <property type="entry name" value="ABC_TRANSPORTER_2"/>
    <property type="match status" value="2"/>
</dbReference>
<evidence type="ECO:0000313" key="14">
    <source>
        <dbReference type="EMBL" id="OQS00372.1"/>
    </source>
</evidence>
<dbReference type="Proteomes" id="UP000243217">
    <property type="component" value="Unassembled WGS sequence"/>
</dbReference>
<evidence type="ECO:0000256" key="10">
    <source>
        <dbReference type="SAM" id="MobiDB-lite"/>
    </source>
</evidence>